<dbReference type="RefSeq" id="WP_132939408.1">
    <property type="nucleotide sequence ID" value="NZ_CP119676.1"/>
</dbReference>
<proteinExistence type="predicted"/>
<dbReference type="Proteomes" id="UP000295304">
    <property type="component" value="Unassembled WGS sequence"/>
</dbReference>
<dbReference type="AlphaFoldDB" id="A0A4R3JAM1"/>
<evidence type="ECO:0000313" key="2">
    <source>
        <dbReference type="Proteomes" id="UP000295304"/>
    </source>
</evidence>
<sequence length="91" mass="10389">MDETRLNDAIDRADTARRIMADVRDYFTAIEAEYGEQLMACEPGDDLGRYRLVEAIKVVRNVAGHLKIQIEMGKLSRKELGDLKSGKRPFF</sequence>
<keyword evidence="2" id="KW-1185">Reference proteome</keyword>
<accession>A0A4R3JAM1</accession>
<protein>
    <submittedName>
        <fullName evidence="1">Uncharacterized protein</fullName>
    </submittedName>
</protein>
<dbReference type="EMBL" id="SLZW01000007">
    <property type="protein sequence ID" value="TCS61700.1"/>
    <property type="molecule type" value="Genomic_DNA"/>
</dbReference>
<name>A0A4R3JAM1_9PROT</name>
<reference evidence="1 2" key="1">
    <citation type="submission" date="2019-03" db="EMBL/GenBank/DDBJ databases">
        <title>Genomic Encyclopedia of Type Strains, Phase IV (KMG-IV): sequencing the most valuable type-strain genomes for metagenomic binning, comparative biology and taxonomic classification.</title>
        <authorList>
            <person name="Goeker M."/>
        </authorList>
    </citation>
    <scope>NUCLEOTIDE SEQUENCE [LARGE SCALE GENOMIC DNA]</scope>
    <source>
        <strain evidence="1 2">DSM 101688</strain>
    </source>
</reference>
<gene>
    <name evidence="1" type="ORF">EDD55_107109</name>
</gene>
<comment type="caution">
    <text evidence="1">The sequence shown here is derived from an EMBL/GenBank/DDBJ whole genome shotgun (WGS) entry which is preliminary data.</text>
</comment>
<organism evidence="1 2">
    <name type="scientific">Varunaivibrio sulfuroxidans</name>
    <dbReference type="NCBI Taxonomy" id="1773489"/>
    <lineage>
        <taxon>Bacteria</taxon>
        <taxon>Pseudomonadati</taxon>
        <taxon>Pseudomonadota</taxon>
        <taxon>Alphaproteobacteria</taxon>
        <taxon>Rhodospirillales</taxon>
        <taxon>Magnetovibrionaceae</taxon>
        <taxon>Varunaivibrio</taxon>
    </lineage>
</organism>
<evidence type="ECO:0000313" key="1">
    <source>
        <dbReference type="EMBL" id="TCS61700.1"/>
    </source>
</evidence>